<feature type="domain" description="ABC transporter" evidence="6">
    <location>
        <begin position="5"/>
        <end position="229"/>
    </location>
</feature>
<dbReference type="Gene3D" id="3.40.50.300">
    <property type="entry name" value="P-loop containing nucleotide triphosphate hydrolases"/>
    <property type="match status" value="1"/>
</dbReference>
<dbReference type="KEGG" id="thu:AC731_002630"/>
<gene>
    <name evidence="7" type="ORF">AC731_002630</name>
</gene>
<sequence length="272" mass="29416">MSEPLLALNVSDKRFQSRSVIDGVRFDIRPGEIVSLLGPSGCGKSTLLRIVAGLDEDYRGTVRIKGAAPHLHSPDVGFIFQEPRLLPWLTVADNVGFEAGRGGGGHPRVRELLAEVGLADFADAYPKQLSGGMAQRAAIARGLFAQPALLLLDEPFSAVDAFTRMRLQDLLLSLAERHGTTLLLVTHDIDEAAYLSDRIFVMSANPGRIAGEIEVGLPRPRDRAAVELSHAQARALTLLHGEQLDYLDLTGELAARPRPLEPVDFASLSFAV</sequence>
<evidence type="ECO:0000256" key="1">
    <source>
        <dbReference type="ARBA" id="ARBA00005417"/>
    </source>
</evidence>
<dbReference type="SUPFAM" id="SSF52540">
    <property type="entry name" value="P-loop containing nucleoside triphosphate hydrolases"/>
    <property type="match status" value="1"/>
</dbReference>
<keyword evidence="2" id="KW-0813">Transport</keyword>
<keyword evidence="3" id="KW-0472">Membrane</keyword>
<dbReference type="CDD" id="cd03293">
    <property type="entry name" value="ABC_NrtD_SsuB_transporters"/>
    <property type="match status" value="1"/>
</dbReference>
<dbReference type="GO" id="GO:0005524">
    <property type="term" value="F:ATP binding"/>
    <property type="evidence" value="ECO:0007669"/>
    <property type="project" value="UniProtKB-KW"/>
</dbReference>
<accession>A0A140IDV8</accession>
<keyword evidence="4" id="KW-0547">Nucleotide-binding</keyword>
<evidence type="ECO:0000259" key="6">
    <source>
        <dbReference type="PROSITE" id="PS50893"/>
    </source>
</evidence>
<dbReference type="InterPro" id="IPR050166">
    <property type="entry name" value="ABC_transporter_ATP-bind"/>
</dbReference>
<dbReference type="SMART" id="SM00382">
    <property type="entry name" value="AAA"/>
    <property type="match status" value="1"/>
</dbReference>
<keyword evidence="8" id="KW-1185">Reference proteome</keyword>
<name>A0A140IDV8_9RHOO</name>
<evidence type="ECO:0000313" key="7">
    <source>
        <dbReference type="EMBL" id="AMO35933.1"/>
    </source>
</evidence>
<dbReference type="InterPro" id="IPR003593">
    <property type="entry name" value="AAA+_ATPase"/>
</dbReference>
<keyword evidence="3" id="KW-1003">Cell membrane</keyword>
<keyword evidence="5 7" id="KW-0067">ATP-binding</keyword>
<evidence type="ECO:0000256" key="4">
    <source>
        <dbReference type="ARBA" id="ARBA00022741"/>
    </source>
</evidence>
<comment type="similarity">
    <text evidence="1">Belongs to the ABC transporter superfamily.</text>
</comment>
<dbReference type="GO" id="GO:0016887">
    <property type="term" value="F:ATP hydrolysis activity"/>
    <property type="evidence" value="ECO:0007669"/>
    <property type="project" value="InterPro"/>
</dbReference>
<dbReference type="PANTHER" id="PTHR42788:SF19">
    <property type="entry name" value="ALIPHATIC SULFONATES IMPORT ATP-BINDING PROTEIN SSUB 2"/>
    <property type="match status" value="1"/>
</dbReference>
<dbReference type="PROSITE" id="PS50893">
    <property type="entry name" value="ABC_TRANSPORTER_2"/>
    <property type="match status" value="1"/>
</dbReference>
<dbReference type="InterPro" id="IPR003439">
    <property type="entry name" value="ABC_transporter-like_ATP-bd"/>
</dbReference>
<evidence type="ECO:0000313" key="8">
    <source>
        <dbReference type="Proteomes" id="UP000036902"/>
    </source>
</evidence>
<protein>
    <submittedName>
        <fullName evidence="7">Sulfonate ABC transporter ATP-binding protein</fullName>
    </submittedName>
</protein>
<evidence type="ECO:0000256" key="2">
    <source>
        <dbReference type="ARBA" id="ARBA00022448"/>
    </source>
</evidence>
<dbReference type="InterPro" id="IPR027417">
    <property type="entry name" value="P-loop_NTPase"/>
</dbReference>
<dbReference type="PANTHER" id="PTHR42788">
    <property type="entry name" value="TAURINE IMPORT ATP-BINDING PROTEIN-RELATED"/>
    <property type="match status" value="1"/>
</dbReference>
<dbReference type="PROSITE" id="PS00211">
    <property type="entry name" value="ABC_TRANSPORTER_1"/>
    <property type="match status" value="1"/>
</dbReference>
<dbReference type="InterPro" id="IPR017871">
    <property type="entry name" value="ABC_transporter-like_CS"/>
</dbReference>
<dbReference type="EMBL" id="CP014646">
    <property type="protein sequence ID" value="AMO35933.1"/>
    <property type="molecule type" value="Genomic_DNA"/>
</dbReference>
<dbReference type="Proteomes" id="UP000036902">
    <property type="component" value="Chromosome"/>
</dbReference>
<dbReference type="AlphaFoldDB" id="A0A140IDV8"/>
<evidence type="ECO:0000256" key="3">
    <source>
        <dbReference type="ARBA" id="ARBA00022475"/>
    </source>
</evidence>
<dbReference type="Pfam" id="PF00005">
    <property type="entry name" value="ABC_tran"/>
    <property type="match status" value="1"/>
</dbReference>
<evidence type="ECO:0000256" key="5">
    <source>
        <dbReference type="ARBA" id="ARBA00022840"/>
    </source>
</evidence>
<reference evidence="8" key="1">
    <citation type="submission" date="2016-03" db="EMBL/GenBank/DDBJ databases">
        <authorList>
            <person name="Ma C."/>
            <person name="Zhou S."/>
            <person name="Yang G."/>
        </authorList>
    </citation>
    <scope>NUCLEOTIDE SEQUENCE [LARGE SCALE GENOMIC DNA]</scope>
    <source>
        <strain evidence="8">SgZ-1</strain>
    </source>
</reference>
<dbReference type="STRING" id="1134435.AC731_002630"/>
<organism evidence="7 8">
    <name type="scientific">Thauera humireducens</name>
    <dbReference type="NCBI Taxonomy" id="1134435"/>
    <lineage>
        <taxon>Bacteria</taxon>
        <taxon>Pseudomonadati</taxon>
        <taxon>Pseudomonadota</taxon>
        <taxon>Betaproteobacteria</taxon>
        <taxon>Rhodocyclales</taxon>
        <taxon>Zoogloeaceae</taxon>
        <taxon>Thauera</taxon>
    </lineage>
</organism>
<dbReference type="RefSeq" id="WP_048709062.1">
    <property type="nucleotide sequence ID" value="NZ_CP014646.1"/>
</dbReference>
<proteinExistence type="inferred from homology"/>